<comment type="caution">
    <text evidence="2">The sequence shown here is derived from an EMBL/GenBank/DDBJ whole genome shotgun (WGS) entry which is preliminary data.</text>
</comment>
<name>A0A6A3C3V6_HIBSY</name>
<accession>A0A6A3C3V6</accession>
<dbReference type="GO" id="GO:0007165">
    <property type="term" value="P:signal transduction"/>
    <property type="evidence" value="ECO:0007669"/>
    <property type="project" value="InterPro"/>
</dbReference>
<dbReference type="Pfam" id="PF01603">
    <property type="entry name" value="B56"/>
    <property type="match status" value="2"/>
</dbReference>
<evidence type="ECO:0000256" key="1">
    <source>
        <dbReference type="SAM" id="MobiDB-lite"/>
    </source>
</evidence>
<sequence>MKGGQRKHSKSDSMDASIQGQGYSVRQSRVGYSSCHHAFLTKPNSKGPNPGVRTSFPRCSPWSPCRYSKTSPLPIGKPGPSETAALLLPIGFFQEHEIGPGERNQTEDVAELVDFIQSGSGKMTDRCQEEMIKMVAVNIFRCLPPAFHENTGQEALKPEEEEPYPEPSWPHLQLVYEILLRYIVSSDTDTKVAKRYIDHTFVLKVLDLFNSEDPREREGMGYRELLEVLGSIIHGFSSPMKEEHKLFLIRALIPLHKPKTVSMYHEQLSYCMVQFVQKDYRLADTVIRGLLKYWPMTNCPKEVLSLENLRKYSK</sequence>
<dbReference type="PANTHER" id="PTHR10257">
    <property type="entry name" value="SERINE/THREONINE PROTEIN PHOSPHATASE 2A PP2A REGULATORY SUBUNIT B"/>
    <property type="match status" value="1"/>
</dbReference>
<dbReference type="Proteomes" id="UP000436088">
    <property type="component" value="Unassembled WGS sequence"/>
</dbReference>
<evidence type="ECO:0000313" key="3">
    <source>
        <dbReference type="Proteomes" id="UP000436088"/>
    </source>
</evidence>
<organism evidence="2 3">
    <name type="scientific">Hibiscus syriacus</name>
    <name type="common">Rose of Sharon</name>
    <dbReference type="NCBI Taxonomy" id="106335"/>
    <lineage>
        <taxon>Eukaryota</taxon>
        <taxon>Viridiplantae</taxon>
        <taxon>Streptophyta</taxon>
        <taxon>Embryophyta</taxon>
        <taxon>Tracheophyta</taxon>
        <taxon>Spermatophyta</taxon>
        <taxon>Magnoliopsida</taxon>
        <taxon>eudicotyledons</taxon>
        <taxon>Gunneridae</taxon>
        <taxon>Pentapetalae</taxon>
        <taxon>rosids</taxon>
        <taxon>malvids</taxon>
        <taxon>Malvales</taxon>
        <taxon>Malvaceae</taxon>
        <taxon>Malvoideae</taxon>
        <taxon>Hibiscus</taxon>
    </lineage>
</organism>
<dbReference type="PANTHER" id="PTHR10257:SF3">
    <property type="entry name" value="SERINE_THREONINE-PROTEIN PHOSPHATASE 2A 56 KDA REGULATORY SUBUNIT GAMMA ISOFORM"/>
    <property type="match status" value="1"/>
</dbReference>
<dbReference type="InterPro" id="IPR016024">
    <property type="entry name" value="ARM-type_fold"/>
</dbReference>
<gene>
    <name evidence="2" type="ORF">F3Y22_tig00014862pilonHSYRG00096</name>
</gene>
<reference evidence="2" key="1">
    <citation type="submission" date="2019-09" db="EMBL/GenBank/DDBJ databases">
        <title>Draft genome information of white flower Hibiscus syriacus.</title>
        <authorList>
            <person name="Kim Y.-M."/>
        </authorList>
    </citation>
    <scope>NUCLEOTIDE SEQUENCE [LARGE SCALE GENOMIC DNA]</scope>
    <source>
        <strain evidence="2">YM2019G1</strain>
    </source>
</reference>
<dbReference type="SUPFAM" id="SSF48371">
    <property type="entry name" value="ARM repeat"/>
    <property type="match status" value="1"/>
</dbReference>
<keyword evidence="3" id="KW-1185">Reference proteome</keyword>
<proteinExistence type="predicted"/>
<dbReference type="Gene3D" id="1.25.10.10">
    <property type="entry name" value="Leucine-rich Repeat Variant"/>
    <property type="match status" value="2"/>
</dbReference>
<dbReference type="InterPro" id="IPR002554">
    <property type="entry name" value="PP2A_B56"/>
</dbReference>
<protein>
    <submittedName>
        <fullName evidence="2">Serine/threonine protein phosphatase 2A 57 kDa regulatory subunit B' alpha isoform</fullName>
    </submittedName>
</protein>
<dbReference type="InterPro" id="IPR011989">
    <property type="entry name" value="ARM-like"/>
</dbReference>
<feature type="compositionally biased region" description="Polar residues" evidence="1">
    <location>
        <begin position="14"/>
        <end position="23"/>
    </location>
</feature>
<dbReference type="EMBL" id="VEPZ02000587">
    <property type="protein sequence ID" value="KAE8721902.1"/>
    <property type="molecule type" value="Genomic_DNA"/>
</dbReference>
<dbReference type="AlphaFoldDB" id="A0A6A3C3V6"/>
<dbReference type="GO" id="GO:0019888">
    <property type="term" value="F:protein phosphatase regulator activity"/>
    <property type="evidence" value="ECO:0007669"/>
    <property type="project" value="InterPro"/>
</dbReference>
<evidence type="ECO:0000313" key="2">
    <source>
        <dbReference type="EMBL" id="KAE8721902.1"/>
    </source>
</evidence>
<feature type="region of interest" description="Disordered" evidence="1">
    <location>
        <begin position="1"/>
        <end position="23"/>
    </location>
</feature>
<dbReference type="GO" id="GO:0000159">
    <property type="term" value="C:protein phosphatase type 2A complex"/>
    <property type="evidence" value="ECO:0007669"/>
    <property type="project" value="InterPro"/>
</dbReference>